<name>A0AAD4MJ68_9BILA</name>
<sequence length="126" mass="14677">MIFTLLVVALVLMQHVKADKDPGCVVKEYGKKLKCMNGETVYGYLHYLTPYEGTIEIYMFQTYTNYLRRGVGTALMKYFINHIAPGCQEIRVSVTYGRGNRTAEAFYKTFDFDWDDYKPDVMVRKL</sequence>
<protein>
    <submittedName>
        <fullName evidence="3">Acetyltransferase (GNAT) family domain-containing protein</fullName>
    </submittedName>
</protein>
<reference evidence="3" key="1">
    <citation type="submission" date="2022-01" db="EMBL/GenBank/DDBJ databases">
        <title>Genome Sequence Resource for Two Populations of Ditylenchus destructor, the Migratory Endoparasitic Phytonematode.</title>
        <authorList>
            <person name="Zhang H."/>
            <person name="Lin R."/>
            <person name="Xie B."/>
        </authorList>
    </citation>
    <scope>NUCLEOTIDE SEQUENCE</scope>
    <source>
        <strain evidence="3">BazhouSP</strain>
    </source>
</reference>
<dbReference type="Proteomes" id="UP001201812">
    <property type="component" value="Unassembled WGS sequence"/>
</dbReference>
<keyword evidence="1" id="KW-0732">Signal</keyword>
<dbReference type="Pfam" id="PF00583">
    <property type="entry name" value="Acetyltransf_1"/>
    <property type="match status" value="1"/>
</dbReference>
<evidence type="ECO:0000256" key="1">
    <source>
        <dbReference type="SAM" id="SignalP"/>
    </source>
</evidence>
<organism evidence="3 4">
    <name type="scientific">Ditylenchus destructor</name>
    <dbReference type="NCBI Taxonomy" id="166010"/>
    <lineage>
        <taxon>Eukaryota</taxon>
        <taxon>Metazoa</taxon>
        <taxon>Ecdysozoa</taxon>
        <taxon>Nematoda</taxon>
        <taxon>Chromadorea</taxon>
        <taxon>Rhabditida</taxon>
        <taxon>Tylenchina</taxon>
        <taxon>Tylenchomorpha</taxon>
        <taxon>Sphaerularioidea</taxon>
        <taxon>Anguinidae</taxon>
        <taxon>Anguininae</taxon>
        <taxon>Ditylenchus</taxon>
    </lineage>
</organism>
<keyword evidence="4" id="KW-1185">Reference proteome</keyword>
<dbReference type="SUPFAM" id="SSF55729">
    <property type="entry name" value="Acyl-CoA N-acyltransferases (Nat)"/>
    <property type="match status" value="1"/>
</dbReference>
<proteinExistence type="predicted"/>
<feature type="signal peptide" evidence="1">
    <location>
        <begin position="1"/>
        <end position="18"/>
    </location>
</feature>
<dbReference type="CDD" id="cd04301">
    <property type="entry name" value="NAT_SF"/>
    <property type="match status" value="1"/>
</dbReference>
<dbReference type="EMBL" id="JAKKPZ010000370">
    <property type="protein sequence ID" value="KAI1695817.1"/>
    <property type="molecule type" value="Genomic_DNA"/>
</dbReference>
<dbReference type="AlphaFoldDB" id="A0AAD4MJ68"/>
<feature type="domain" description="N-acetyltransferase" evidence="2">
    <location>
        <begin position="37"/>
        <end position="112"/>
    </location>
</feature>
<gene>
    <name evidence="3" type="ORF">DdX_19371</name>
</gene>
<dbReference type="GO" id="GO:0016747">
    <property type="term" value="F:acyltransferase activity, transferring groups other than amino-acyl groups"/>
    <property type="evidence" value="ECO:0007669"/>
    <property type="project" value="InterPro"/>
</dbReference>
<accession>A0AAD4MJ68</accession>
<evidence type="ECO:0000313" key="4">
    <source>
        <dbReference type="Proteomes" id="UP001201812"/>
    </source>
</evidence>
<dbReference type="Gene3D" id="3.40.630.30">
    <property type="match status" value="1"/>
</dbReference>
<comment type="caution">
    <text evidence="3">The sequence shown here is derived from an EMBL/GenBank/DDBJ whole genome shotgun (WGS) entry which is preliminary data.</text>
</comment>
<evidence type="ECO:0000313" key="3">
    <source>
        <dbReference type="EMBL" id="KAI1695817.1"/>
    </source>
</evidence>
<evidence type="ECO:0000259" key="2">
    <source>
        <dbReference type="Pfam" id="PF00583"/>
    </source>
</evidence>
<dbReference type="InterPro" id="IPR000182">
    <property type="entry name" value="GNAT_dom"/>
</dbReference>
<feature type="chain" id="PRO_5042082406" evidence="1">
    <location>
        <begin position="19"/>
        <end position="126"/>
    </location>
</feature>
<dbReference type="InterPro" id="IPR016181">
    <property type="entry name" value="Acyl_CoA_acyltransferase"/>
</dbReference>